<evidence type="ECO:0000259" key="19">
    <source>
        <dbReference type="Pfam" id="PF06455"/>
    </source>
</evidence>
<dbReference type="GO" id="GO:0015990">
    <property type="term" value="P:electron transport coupled proton transport"/>
    <property type="evidence" value="ECO:0007669"/>
    <property type="project" value="TreeGrafter"/>
</dbReference>
<dbReference type="PANTHER" id="PTHR42829:SF2">
    <property type="entry name" value="NADH-UBIQUINONE OXIDOREDUCTASE CHAIN 5"/>
    <property type="match status" value="1"/>
</dbReference>
<evidence type="ECO:0000256" key="7">
    <source>
        <dbReference type="ARBA" id="ARBA00022792"/>
    </source>
</evidence>
<dbReference type="EMBL" id="HM174252">
    <property type="protein sequence ID" value="ADI79374.1"/>
    <property type="molecule type" value="Genomic_DNA"/>
</dbReference>
<evidence type="ECO:0000256" key="13">
    <source>
        <dbReference type="ARBA" id="ARBA00023128"/>
    </source>
</evidence>
<dbReference type="InterPro" id="IPR001516">
    <property type="entry name" value="Proton_antipo_N"/>
</dbReference>
<keyword evidence="5" id="KW-0679">Respiratory chain</keyword>
<feature type="domain" description="NADH dehydrogenase subunit 5 C-terminal" evidence="19">
    <location>
        <begin position="392"/>
        <end position="565"/>
    </location>
</feature>
<keyword evidence="10 16" id="KW-1133">Transmembrane helix</keyword>
<evidence type="ECO:0000256" key="1">
    <source>
        <dbReference type="ARBA" id="ARBA00004448"/>
    </source>
</evidence>
<dbReference type="InterPro" id="IPR010934">
    <property type="entry name" value="NADH_DH_su5_C"/>
</dbReference>
<feature type="transmembrane region" description="Helical" evidence="16">
    <location>
        <begin position="338"/>
        <end position="361"/>
    </location>
</feature>
<name>E2FLQ8_9CAEN</name>
<feature type="transmembrane region" description="Helical" evidence="16">
    <location>
        <begin position="486"/>
        <end position="503"/>
    </location>
</feature>
<evidence type="ECO:0000256" key="8">
    <source>
        <dbReference type="ARBA" id="ARBA00022967"/>
    </source>
</evidence>
<dbReference type="PANTHER" id="PTHR42829">
    <property type="entry name" value="NADH-UBIQUINONE OXIDOREDUCTASE CHAIN 5"/>
    <property type="match status" value="1"/>
</dbReference>
<keyword evidence="7" id="KW-0999">Mitochondrion inner membrane</keyword>
<dbReference type="InterPro" id="IPR001750">
    <property type="entry name" value="ND/Mrp_TM"/>
</dbReference>
<feature type="transmembrane region" description="Helical" evidence="16">
    <location>
        <begin position="299"/>
        <end position="317"/>
    </location>
</feature>
<dbReference type="Pfam" id="PF06455">
    <property type="entry name" value="NADH5_C"/>
    <property type="match status" value="1"/>
</dbReference>
<comment type="catalytic activity">
    <reaction evidence="15 16">
        <text>a ubiquinone + NADH + 5 H(+)(in) = a ubiquinol + NAD(+) + 4 H(+)(out)</text>
        <dbReference type="Rhea" id="RHEA:29091"/>
        <dbReference type="Rhea" id="RHEA-COMP:9565"/>
        <dbReference type="Rhea" id="RHEA-COMP:9566"/>
        <dbReference type="ChEBI" id="CHEBI:15378"/>
        <dbReference type="ChEBI" id="CHEBI:16389"/>
        <dbReference type="ChEBI" id="CHEBI:17976"/>
        <dbReference type="ChEBI" id="CHEBI:57540"/>
        <dbReference type="ChEBI" id="CHEBI:57945"/>
        <dbReference type="EC" id="7.1.1.2"/>
    </reaction>
</comment>
<dbReference type="GeneID" id="9829974"/>
<feature type="domain" description="NADH-Ubiquinone oxidoreductase (complex I) chain 5 N-terminal" evidence="18">
    <location>
        <begin position="44"/>
        <end position="92"/>
    </location>
</feature>
<feature type="transmembrane region" description="Helical" evidence="16">
    <location>
        <begin position="92"/>
        <end position="109"/>
    </location>
</feature>
<evidence type="ECO:0000256" key="10">
    <source>
        <dbReference type="ARBA" id="ARBA00022989"/>
    </source>
</evidence>
<accession>E2FLQ8</accession>
<evidence type="ECO:0000256" key="3">
    <source>
        <dbReference type="ARBA" id="ARBA00021096"/>
    </source>
</evidence>
<dbReference type="AlphaFoldDB" id="E2FLQ8"/>
<keyword evidence="11 16" id="KW-0520">NAD</keyword>
<dbReference type="Pfam" id="PF00662">
    <property type="entry name" value="Proton_antipo_N"/>
    <property type="match status" value="1"/>
</dbReference>
<sequence>MCMHSTKSALLAAMWLFLCFSLLLPLSLWFVHYGESWLLEWSLLSLGSADIKFSLLLDPMSLMFSSVVCLISGSVLMYSSNYMSTDPFLRRFIHLVLLFVMSMNFMIYIPSLPALLLGWDGLGIVSFALVIYYQNSKSLVAGITTILFNRIGDVMVLLTISVMVLQGHWLIIFTPSASLLEYATVLVVIAGMTKSAQMPFSSWLPAAMAAPTPVSALVHSSTLVTAGVYLLVRFHPLVLNSGINQPLLLVSVLTLFMAGIAANLENDLKKVIALSTLSQLGVMLFSLSLGMVYLSMFHLLTHALFKALLFLCAGIIIHNSGGVQDLRHLGGIYYQLPFTVSCLVVANLALCGMPFLSGYYSKDLILEHAMEDFVTGFLLLLLLVATGATAAYSLRLSLSCLWSPCNNTSMSSTSESDISLLLPLVLLSLGGIGSGCFLNSLMLDFSTIYTLPLSLKVVIGMLLWVGLAVGVSLWEHVPELNKKSGWYFLFSSLWFLASLSGPATANIGMKCGSSVMFNVDQGWLETIGGQGMYGLLQYMFMTLQKWQARTFNYIVLMLILVVILFSVSEVSFF</sequence>
<keyword evidence="8" id="KW-1278">Translocase</keyword>
<comment type="similarity">
    <text evidence="16">Belongs to the complex I subunit 5 family.</text>
</comment>
<organism evidence="20">
    <name type="scientific">Dendropoma gregarium</name>
    <dbReference type="NCBI Taxonomy" id="169306"/>
    <lineage>
        <taxon>Eukaryota</taxon>
        <taxon>Metazoa</taxon>
        <taxon>Spiralia</taxon>
        <taxon>Lophotrochozoa</taxon>
        <taxon>Mollusca</taxon>
        <taxon>Gastropoda</taxon>
        <taxon>Caenogastropoda</taxon>
        <taxon>Littorinimorpha</taxon>
        <taxon>Vermetoidea</taxon>
        <taxon>Vermetidae</taxon>
        <taxon>Dendropoma</taxon>
    </lineage>
</organism>
<dbReference type="PRINTS" id="PR01434">
    <property type="entry name" value="NADHDHGNASE5"/>
</dbReference>
<dbReference type="GO" id="GO:0005743">
    <property type="term" value="C:mitochondrial inner membrane"/>
    <property type="evidence" value="ECO:0007669"/>
    <property type="project" value="UniProtKB-SubCell"/>
</dbReference>
<evidence type="ECO:0000256" key="2">
    <source>
        <dbReference type="ARBA" id="ARBA00012944"/>
    </source>
</evidence>
<evidence type="ECO:0000256" key="5">
    <source>
        <dbReference type="ARBA" id="ARBA00022660"/>
    </source>
</evidence>
<dbReference type="GO" id="GO:0008137">
    <property type="term" value="F:NADH dehydrogenase (ubiquinone) activity"/>
    <property type="evidence" value="ECO:0007669"/>
    <property type="project" value="UniProtKB-EC"/>
</dbReference>
<evidence type="ECO:0000256" key="16">
    <source>
        <dbReference type="RuleBase" id="RU003404"/>
    </source>
</evidence>
<keyword evidence="6 16" id="KW-0812">Transmembrane</keyword>
<feature type="transmembrane region" description="Helical" evidence="16">
    <location>
        <begin position="60"/>
        <end position="80"/>
    </location>
</feature>
<evidence type="ECO:0000256" key="14">
    <source>
        <dbReference type="ARBA" id="ARBA00023136"/>
    </source>
</evidence>
<dbReference type="GO" id="GO:0003954">
    <property type="term" value="F:NADH dehydrogenase activity"/>
    <property type="evidence" value="ECO:0007669"/>
    <property type="project" value="TreeGrafter"/>
</dbReference>
<evidence type="ECO:0000256" key="11">
    <source>
        <dbReference type="ARBA" id="ARBA00023027"/>
    </source>
</evidence>
<feature type="transmembrane region" description="Helical" evidence="16">
    <location>
        <begin position="373"/>
        <end position="394"/>
    </location>
</feature>
<feature type="transmembrane region" description="Helical" evidence="16">
    <location>
        <begin position="453"/>
        <end position="474"/>
    </location>
</feature>
<geneLocation type="mitochondrion" evidence="20"/>
<keyword evidence="14 16" id="KW-0472">Membrane</keyword>
<feature type="transmembrane region" description="Helical" evidence="16">
    <location>
        <begin position="420"/>
        <end position="441"/>
    </location>
</feature>
<evidence type="ECO:0000256" key="9">
    <source>
        <dbReference type="ARBA" id="ARBA00022982"/>
    </source>
</evidence>
<evidence type="ECO:0000256" key="12">
    <source>
        <dbReference type="ARBA" id="ARBA00023075"/>
    </source>
</evidence>
<gene>
    <name evidence="20" type="primary">ND5</name>
</gene>
<reference evidence="20" key="1">
    <citation type="journal article" date="2010" name="BMC Genomics">
        <title>Sessile snails, dynamic genomes: gene rearrangements within the mitochondrial genome of a family of caenogastropod molluscs.</title>
        <authorList>
            <person name="Rawlings T.A."/>
            <person name="MacInnis M.J."/>
            <person name="Bieler R."/>
            <person name="Boore J.L."/>
            <person name="Collins T.M."/>
        </authorList>
    </citation>
    <scope>NUCLEOTIDE SEQUENCE</scope>
    <source>
        <tissue evidence="20">Foot</tissue>
    </source>
</reference>
<evidence type="ECO:0000256" key="6">
    <source>
        <dbReference type="ARBA" id="ARBA00022692"/>
    </source>
</evidence>
<dbReference type="GO" id="GO:0042773">
    <property type="term" value="P:ATP synthesis coupled electron transport"/>
    <property type="evidence" value="ECO:0007669"/>
    <property type="project" value="InterPro"/>
</dbReference>
<dbReference type="InterPro" id="IPR003945">
    <property type="entry name" value="NU5C-like"/>
</dbReference>
<comment type="function">
    <text evidence="16">Core subunit of the mitochondrial membrane respiratory chain NADH dehydrogenase (Complex I) which catalyzes electron transfer from NADH through the respiratory chain, using ubiquinone as an electron acceptor. Essential for the catalytic activity and assembly of complex I.</text>
</comment>
<evidence type="ECO:0000256" key="4">
    <source>
        <dbReference type="ARBA" id="ARBA00022448"/>
    </source>
</evidence>
<feature type="transmembrane region" description="Helical" evidence="16">
    <location>
        <begin position="243"/>
        <end position="264"/>
    </location>
</feature>
<dbReference type="CTD" id="4540"/>
<keyword evidence="4 16" id="KW-0813">Transport</keyword>
<feature type="transmembrane region" description="Helical" evidence="16">
    <location>
        <begin position="140"/>
        <end position="163"/>
    </location>
</feature>
<feature type="transmembrane region" description="Helical" evidence="16">
    <location>
        <begin position="553"/>
        <end position="572"/>
    </location>
</feature>
<feature type="domain" description="NADH:quinone oxidoreductase/Mrp antiporter transmembrane" evidence="17">
    <location>
        <begin position="112"/>
        <end position="378"/>
    </location>
</feature>
<keyword evidence="13 16" id="KW-0496">Mitochondrion</keyword>
<protein>
    <recommendedName>
        <fullName evidence="3 16">NADH-ubiquinone oxidoreductase chain 5</fullName>
        <ecNumber evidence="2 16">7.1.1.2</ecNumber>
    </recommendedName>
</protein>
<dbReference type="RefSeq" id="YP_003934263.1">
    <property type="nucleotide sequence ID" value="NC_014580.1"/>
</dbReference>
<evidence type="ECO:0000259" key="18">
    <source>
        <dbReference type="Pfam" id="PF00662"/>
    </source>
</evidence>
<evidence type="ECO:0000259" key="17">
    <source>
        <dbReference type="Pfam" id="PF00361"/>
    </source>
</evidence>
<feature type="transmembrane region" description="Helical" evidence="16">
    <location>
        <begin position="169"/>
        <end position="191"/>
    </location>
</feature>
<dbReference type="Pfam" id="PF00361">
    <property type="entry name" value="Proton_antipo_M"/>
    <property type="match status" value="1"/>
</dbReference>
<feature type="transmembrane region" description="Helical" evidence="16">
    <location>
        <begin position="271"/>
        <end position="293"/>
    </location>
</feature>
<comment type="subcellular location">
    <subcellularLocation>
        <location evidence="1">Mitochondrion inner membrane</location>
        <topology evidence="1">Multi-pass membrane protein</topology>
    </subcellularLocation>
</comment>
<feature type="transmembrane region" description="Helical" evidence="16">
    <location>
        <begin position="203"/>
        <end position="231"/>
    </location>
</feature>
<keyword evidence="12 16" id="KW-0830">Ubiquinone</keyword>
<evidence type="ECO:0000313" key="20">
    <source>
        <dbReference type="EMBL" id="ADI79374.1"/>
    </source>
</evidence>
<proteinExistence type="inferred from homology"/>
<dbReference type="EC" id="7.1.1.2" evidence="2 16"/>
<evidence type="ECO:0000256" key="15">
    <source>
        <dbReference type="ARBA" id="ARBA00049551"/>
    </source>
</evidence>
<keyword evidence="9" id="KW-0249">Electron transport</keyword>